<keyword evidence="4" id="KW-0274">FAD</keyword>
<dbReference type="InterPro" id="IPR006094">
    <property type="entry name" value="Oxid_FAD_bind_N"/>
</dbReference>
<evidence type="ECO:0000256" key="1">
    <source>
        <dbReference type="ARBA" id="ARBA00001974"/>
    </source>
</evidence>
<accession>A0AAD5XLN5</accession>
<dbReference type="InterPro" id="IPR016169">
    <property type="entry name" value="FAD-bd_PCMH_sub2"/>
</dbReference>
<keyword evidence="8" id="KW-1185">Reference proteome</keyword>
<gene>
    <name evidence="7" type="ORF">HDU87_000648</name>
</gene>
<dbReference type="InterPro" id="IPR016166">
    <property type="entry name" value="FAD-bd_PCMH"/>
</dbReference>
<organism evidence="7 8">
    <name type="scientific">Geranomyces variabilis</name>
    <dbReference type="NCBI Taxonomy" id="109894"/>
    <lineage>
        <taxon>Eukaryota</taxon>
        <taxon>Fungi</taxon>
        <taxon>Fungi incertae sedis</taxon>
        <taxon>Chytridiomycota</taxon>
        <taxon>Chytridiomycota incertae sedis</taxon>
        <taxon>Chytridiomycetes</taxon>
        <taxon>Spizellomycetales</taxon>
        <taxon>Powellomycetaceae</taxon>
        <taxon>Geranomyces</taxon>
    </lineage>
</organism>
<dbReference type="InterPro" id="IPR050416">
    <property type="entry name" value="FAD-linked_Oxidoreductase"/>
</dbReference>
<dbReference type="InterPro" id="IPR012951">
    <property type="entry name" value="BBE"/>
</dbReference>
<evidence type="ECO:0000256" key="3">
    <source>
        <dbReference type="ARBA" id="ARBA00022630"/>
    </source>
</evidence>
<dbReference type="SUPFAM" id="SSF56176">
    <property type="entry name" value="FAD-binding/transporter-associated domain-like"/>
    <property type="match status" value="1"/>
</dbReference>
<evidence type="ECO:0000256" key="5">
    <source>
        <dbReference type="ARBA" id="ARBA00023002"/>
    </source>
</evidence>
<dbReference type="PANTHER" id="PTHR42973">
    <property type="entry name" value="BINDING OXIDOREDUCTASE, PUTATIVE (AFU_ORTHOLOGUE AFUA_1G17690)-RELATED"/>
    <property type="match status" value="1"/>
</dbReference>
<proteinExistence type="inferred from homology"/>
<dbReference type="Pfam" id="PF01565">
    <property type="entry name" value="FAD_binding_4"/>
    <property type="match status" value="1"/>
</dbReference>
<evidence type="ECO:0000259" key="6">
    <source>
        <dbReference type="PROSITE" id="PS51387"/>
    </source>
</evidence>
<keyword evidence="5" id="KW-0560">Oxidoreductase</keyword>
<comment type="cofactor">
    <cofactor evidence="1">
        <name>FAD</name>
        <dbReference type="ChEBI" id="CHEBI:57692"/>
    </cofactor>
</comment>
<sequence length="490" mass="53088">MLATSDIQLGPLLRTQIKGDVIDLFTEGYADKRARWAVNLQQDATLMVLVKSSADIAATVKFAREHSLEVAIAGGGHSLTGASSVQNGCVIDLRHLRNVRVDAERKLLHVQGGCLWSDVDIAAAKHGLATVGGTVSHTGVGGLTLGGGYGWLSGRHGLTLDNLVEATVVTADGSIVTANSKSHPDLYWALRGAGGNFGIVSEFVLRAHEQPGPVWTGQLLFSPDKVAEFVALANHWKDNRGPDENAFALLRGVPESQPDFADFKALLPAGCKTVLALLVFFNGTAEEGKRKFKPFYDLGVISDMTFEMPYVAVNSFMNPGVPHGFRRYMAPAMFTTLDLPTVQRLATDLADFITQHPKAADAVVMFELLYTNKIAEVPTTATAFPHRALAYNACLACGWEDHTLDEVITSFADGVAETIAAGEARAGDKEVAKWKYLNYANARQVTDVAAAFGENYPRLREVKTRYDPHNMFGKWFAIEPLKDNSLPASK</sequence>
<dbReference type="Pfam" id="PF08031">
    <property type="entry name" value="BBE"/>
    <property type="match status" value="1"/>
</dbReference>
<dbReference type="Gene3D" id="3.40.462.20">
    <property type="match status" value="1"/>
</dbReference>
<evidence type="ECO:0000313" key="8">
    <source>
        <dbReference type="Proteomes" id="UP001212152"/>
    </source>
</evidence>
<dbReference type="Gene3D" id="3.30.43.10">
    <property type="entry name" value="Uridine Diphospho-n-acetylenolpyruvylglucosamine Reductase, domain 2"/>
    <property type="match status" value="1"/>
</dbReference>
<evidence type="ECO:0000256" key="4">
    <source>
        <dbReference type="ARBA" id="ARBA00022827"/>
    </source>
</evidence>
<reference evidence="7" key="1">
    <citation type="submission" date="2020-05" db="EMBL/GenBank/DDBJ databases">
        <title>Phylogenomic resolution of chytrid fungi.</title>
        <authorList>
            <person name="Stajich J.E."/>
            <person name="Amses K."/>
            <person name="Simmons R."/>
            <person name="Seto K."/>
            <person name="Myers J."/>
            <person name="Bonds A."/>
            <person name="Quandt C.A."/>
            <person name="Barry K."/>
            <person name="Liu P."/>
            <person name="Grigoriev I."/>
            <person name="Longcore J.E."/>
            <person name="James T.Y."/>
        </authorList>
    </citation>
    <scope>NUCLEOTIDE SEQUENCE</scope>
    <source>
        <strain evidence="7">JEL0379</strain>
    </source>
</reference>
<dbReference type="Proteomes" id="UP001212152">
    <property type="component" value="Unassembled WGS sequence"/>
</dbReference>
<protein>
    <recommendedName>
        <fullName evidence="6">FAD-binding PCMH-type domain-containing protein</fullName>
    </recommendedName>
</protein>
<dbReference type="AlphaFoldDB" id="A0AAD5XLN5"/>
<name>A0AAD5XLN5_9FUNG</name>
<dbReference type="PROSITE" id="PS51387">
    <property type="entry name" value="FAD_PCMH"/>
    <property type="match status" value="1"/>
</dbReference>
<dbReference type="PANTHER" id="PTHR42973:SF39">
    <property type="entry name" value="FAD-BINDING PCMH-TYPE DOMAIN-CONTAINING PROTEIN"/>
    <property type="match status" value="1"/>
</dbReference>
<dbReference type="InterPro" id="IPR016167">
    <property type="entry name" value="FAD-bd_PCMH_sub1"/>
</dbReference>
<dbReference type="GO" id="GO:0016491">
    <property type="term" value="F:oxidoreductase activity"/>
    <property type="evidence" value="ECO:0007669"/>
    <property type="project" value="UniProtKB-KW"/>
</dbReference>
<dbReference type="InterPro" id="IPR036318">
    <property type="entry name" value="FAD-bd_PCMH-like_sf"/>
</dbReference>
<comment type="similarity">
    <text evidence="2">Belongs to the oxygen-dependent FAD-linked oxidoreductase family.</text>
</comment>
<dbReference type="EMBL" id="JADGJQ010000108">
    <property type="protein sequence ID" value="KAJ3169373.1"/>
    <property type="molecule type" value="Genomic_DNA"/>
</dbReference>
<comment type="caution">
    <text evidence="7">The sequence shown here is derived from an EMBL/GenBank/DDBJ whole genome shotgun (WGS) entry which is preliminary data.</text>
</comment>
<dbReference type="Gene3D" id="3.30.465.10">
    <property type="match status" value="1"/>
</dbReference>
<evidence type="ECO:0000256" key="2">
    <source>
        <dbReference type="ARBA" id="ARBA00005466"/>
    </source>
</evidence>
<keyword evidence="3" id="KW-0285">Flavoprotein</keyword>
<evidence type="ECO:0000313" key="7">
    <source>
        <dbReference type="EMBL" id="KAJ3169373.1"/>
    </source>
</evidence>
<feature type="domain" description="FAD-binding PCMH-type" evidence="6">
    <location>
        <begin position="40"/>
        <end position="210"/>
    </location>
</feature>
<dbReference type="GO" id="GO:0071949">
    <property type="term" value="F:FAD binding"/>
    <property type="evidence" value="ECO:0007669"/>
    <property type="project" value="InterPro"/>
</dbReference>